<dbReference type="EMBL" id="JAKZEU010000006">
    <property type="protein sequence ID" value="MCQ0971882.1"/>
    <property type="molecule type" value="Genomic_DNA"/>
</dbReference>
<name>A0ABT1MUB6_9RHOB</name>
<comment type="caution">
    <text evidence="1">The sequence shown here is derived from an EMBL/GenBank/DDBJ whole genome shotgun (WGS) entry which is preliminary data.</text>
</comment>
<gene>
    <name evidence="1" type="ORF">MLD63_15780</name>
</gene>
<evidence type="ECO:0000313" key="2">
    <source>
        <dbReference type="Proteomes" id="UP001203945"/>
    </source>
</evidence>
<accession>A0ABT1MUB6</accession>
<evidence type="ECO:0000313" key="1">
    <source>
        <dbReference type="EMBL" id="MCQ0971882.1"/>
    </source>
</evidence>
<dbReference type="RefSeq" id="WP_255330888.1">
    <property type="nucleotide sequence ID" value="NZ_JAKZEU010000006.1"/>
</dbReference>
<proteinExistence type="predicted"/>
<dbReference type="Pfam" id="PF11836">
    <property type="entry name" value="Phage_TAC_11"/>
    <property type="match status" value="1"/>
</dbReference>
<dbReference type="InterPro" id="IPR021791">
    <property type="entry name" value="Phage_TAC_11"/>
</dbReference>
<protein>
    <submittedName>
        <fullName evidence="1">Gene transfer agent family protein</fullName>
    </submittedName>
</protein>
<sequence>MANPQSGEVSVVIDGRAQTAKLTLGALAEMEASLGDDSLLAMVERFESGQFRSRDVLAVLVAGLRGGGWRGDTGDLLNADIGGGPLGAARSAAELLARAFRFA</sequence>
<organism evidence="1 2">
    <name type="scientific">Paracoccus albicereus</name>
    <dbReference type="NCBI Taxonomy" id="2922394"/>
    <lineage>
        <taxon>Bacteria</taxon>
        <taxon>Pseudomonadati</taxon>
        <taxon>Pseudomonadota</taxon>
        <taxon>Alphaproteobacteria</taxon>
        <taxon>Rhodobacterales</taxon>
        <taxon>Paracoccaceae</taxon>
        <taxon>Paracoccus</taxon>
    </lineage>
</organism>
<keyword evidence="2" id="KW-1185">Reference proteome</keyword>
<reference evidence="1 2" key="1">
    <citation type="submission" date="2022-03" db="EMBL/GenBank/DDBJ databases">
        <authorList>
            <person name="He Y."/>
        </authorList>
    </citation>
    <scope>NUCLEOTIDE SEQUENCE [LARGE SCALE GENOMIC DNA]</scope>
    <source>
        <strain evidence="1 2">TK19116</strain>
    </source>
</reference>
<dbReference type="Proteomes" id="UP001203945">
    <property type="component" value="Unassembled WGS sequence"/>
</dbReference>